<reference evidence="1" key="1">
    <citation type="submission" date="2020-02" db="EMBL/GenBank/DDBJ databases">
        <authorList>
            <person name="Meier V. D."/>
        </authorList>
    </citation>
    <scope>NUCLEOTIDE SEQUENCE</scope>
    <source>
        <strain evidence="1">AVDCRST_MAG87</strain>
    </source>
</reference>
<proteinExistence type="predicted"/>
<organism evidence="1">
    <name type="scientific">uncultured Thermomicrobiales bacterium</name>
    <dbReference type="NCBI Taxonomy" id="1645740"/>
    <lineage>
        <taxon>Bacteria</taxon>
        <taxon>Pseudomonadati</taxon>
        <taxon>Thermomicrobiota</taxon>
        <taxon>Thermomicrobia</taxon>
        <taxon>Thermomicrobiales</taxon>
        <taxon>environmental samples</taxon>
    </lineage>
</organism>
<gene>
    <name evidence="1" type="ORF">AVDCRST_MAG87-2903</name>
</gene>
<dbReference type="EMBL" id="CADCWJ010000642">
    <property type="protein sequence ID" value="CAA9576360.1"/>
    <property type="molecule type" value="Genomic_DNA"/>
</dbReference>
<accession>A0A6J4VHX9</accession>
<name>A0A6J4VHX9_9BACT</name>
<dbReference type="AlphaFoldDB" id="A0A6J4VHX9"/>
<evidence type="ECO:0000313" key="1">
    <source>
        <dbReference type="EMBL" id="CAA9576360.1"/>
    </source>
</evidence>
<protein>
    <submittedName>
        <fullName evidence="1">Uncharacterized protein</fullName>
    </submittedName>
</protein>
<sequence>MPSASVDGSARRLTPSVFVETVAPIASSVVPSAPAAVPSDAGSSPVAAVDVKATVAGSVWRGVDGWAVSRRSESSVVSPARLADAFPSGKKAASFVSSVNSCSGAAFGRRPGDAVRLTCTFPLWTLKLKLPSTFE</sequence>